<reference evidence="2" key="1">
    <citation type="submission" date="2014-03" db="EMBL/GenBank/DDBJ databases">
        <authorList>
            <person name="Aksoy S."/>
            <person name="Warren W."/>
            <person name="Wilson R.K."/>
        </authorList>
    </citation>
    <scope>NUCLEOTIDE SEQUENCE [LARGE SCALE GENOMIC DNA]</scope>
    <source>
        <strain evidence="2">IAEA</strain>
    </source>
</reference>
<proteinExistence type="predicted"/>
<reference evidence="1" key="2">
    <citation type="submission" date="2020-05" db="UniProtKB">
        <authorList>
            <consortium name="EnsemblMetazoa"/>
        </authorList>
    </citation>
    <scope>IDENTIFICATION</scope>
    <source>
        <strain evidence="1">IAEA</strain>
    </source>
</reference>
<evidence type="ECO:0000313" key="1">
    <source>
        <dbReference type="EnsemblMetazoa" id="GPAI029381-PA"/>
    </source>
</evidence>
<sequence length="290" mass="33419">MHRFLNCLQPLSMLWDDRGVFPAKLQPPELSFLPEADVNAIKDFIGNTASPVFFSLAAVIIILLTQDLTYQSEIRTAVFPFADYQYLHSKIVTNPAARTASSSRVAFQIIANLWFQLKIKPGSRCPFSLRGRRTGMDTFLNKHLSRQQNYVASNTKTDSHKLVQNLDIQEYQQVCVVSLACAMNLSILININVAFAAAFPHHYRHHHYRYRLNGRLDLLVFILNLHFISNAPSLENSYHIILTFIHDDIVDDDYYDDERSYSNVNDTDDSFCWLVVFCMDTSLSRRLFIE</sequence>
<evidence type="ECO:0000313" key="2">
    <source>
        <dbReference type="Proteomes" id="UP000092445"/>
    </source>
</evidence>
<protein>
    <submittedName>
        <fullName evidence="1">Uncharacterized protein</fullName>
    </submittedName>
</protein>
<dbReference type="EnsemblMetazoa" id="GPAI029381-RA">
    <property type="protein sequence ID" value="GPAI029381-PA"/>
    <property type="gene ID" value="GPAI029381"/>
</dbReference>
<dbReference type="Proteomes" id="UP000092445">
    <property type="component" value="Unassembled WGS sequence"/>
</dbReference>
<organism evidence="1 2">
    <name type="scientific">Glossina pallidipes</name>
    <name type="common">Tsetse fly</name>
    <dbReference type="NCBI Taxonomy" id="7398"/>
    <lineage>
        <taxon>Eukaryota</taxon>
        <taxon>Metazoa</taxon>
        <taxon>Ecdysozoa</taxon>
        <taxon>Arthropoda</taxon>
        <taxon>Hexapoda</taxon>
        <taxon>Insecta</taxon>
        <taxon>Pterygota</taxon>
        <taxon>Neoptera</taxon>
        <taxon>Endopterygota</taxon>
        <taxon>Diptera</taxon>
        <taxon>Brachycera</taxon>
        <taxon>Muscomorpha</taxon>
        <taxon>Hippoboscoidea</taxon>
        <taxon>Glossinidae</taxon>
        <taxon>Glossina</taxon>
    </lineage>
</organism>
<dbReference type="VEuPathDB" id="VectorBase:GPAI029381"/>
<accession>A0A1A9ZZ19</accession>
<dbReference type="AlphaFoldDB" id="A0A1A9ZZ19"/>
<keyword evidence="2" id="KW-1185">Reference proteome</keyword>
<name>A0A1A9ZZ19_GLOPL</name>